<sequence length="152" mass="16551">MFGKKDDISAIEEDGVRTKEDPGELNRRVDLVVNANSFASAVFPKTGRLILGDVGLEFRADSGVGFIQIPWPSVEEVKVDIVANNYVRAITVSTPDCSPLEFVVSDGKNLVRCLAGHVGRERLVQATHATGEVGDAVRRRVGRLFSRGRGEE</sequence>
<accession>A0AAV5B260</accession>
<reference evidence="1" key="1">
    <citation type="journal article" date="2022" name="Int. J. Syst. Evol. Microbiol.">
        <title>Granulimonas faecalis gen. nov., sp. nov., and Leptogranulimonas caecicola gen. nov., sp. nov., novel lactate-producing Atopobiaceae bacteria isolated from mouse intestines, and an emended description of the family Atopobiaceae.</title>
        <authorList>
            <person name="Morinaga K."/>
            <person name="Kusada H."/>
            <person name="Sakamoto S."/>
            <person name="Murakami T."/>
            <person name="Toyoda A."/>
            <person name="Mori H."/>
            <person name="Meng X.Y."/>
            <person name="Takashino M."/>
            <person name="Murotomi K."/>
            <person name="Tamaki H."/>
        </authorList>
    </citation>
    <scope>NUCLEOTIDE SEQUENCE</scope>
    <source>
        <strain evidence="1">OPF53</strain>
    </source>
</reference>
<dbReference type="Pfam" id="PF06115">
    <property type="entry name" value="DUF956"/>
    <property type="match status" value="1"/>
</dbReference>
<proteinExistence type="predicted"/>
<dbReference type="InterPro" id="IPR010360">
    <property type="entry name" value="DUF956"/>
</dbReference>
<dbReference type="RefSeq" id="WP_204406589.1">
    <property type="nucleotide sequence ID" value="NZ_BQKC01000001.1"/>
</dbReference>
<dbReference type="Proteomes" id="UP001055025">
    <property type="component" value="Unassembled WGS sequence"/>
</dbReference>
<organism evidence="1 2">
    <name type="scientific">Granulimonas faecalis</name>
    <dbReference type="NCBI Taxonomy" id="2894155"/>
    <lineage>
        <taxon>Bacteria</taxon>
        <taxon>Bacillati</taxon>
        <taxon>Actinomycetota</taxon>
        <taxon>Coriobacteriia</taxon>
        <taxon>Coriobacteriales</taxon>
        <taxon>Kribbibacteriaceae</taxon>
        <taxon>Granulimonas</taxon>
    </lineage>
</organism>
<dbReference type="EMBL" id="BQKC01000001">
    <property type="protein sequence ID" value="GJM55519.1"/>
    <property type="molecule type" value="Genomic_DNA"/>
</dbReference>
<name>A0AAV5B260_9ACTN</name>
<evidence type="ECO:0000313" key="1">
    <source>
        <dbReference type="EMBL" id="GJM55519.1"/>
    </source>
</evidence>
<evidence type="ECO:0000313" key="2">
    <source>
        <dbReference type="Proteomes" id="UP001055025"/>
    </source>
</evidence>
<protein>
    <recommendedName>
        <fullName evidence="3">DUF956 family protein</fullName>
    </recommendedName>
</protein>
<evidence type="ECO:0008006" key="3">
    <source>
        <dbReference type="Google" id="ProtNLM"/>
    </source>
</evidence>
<gene>
    <name evidence="1" type="ORF">ATOP_11740</name>
</gene>
<comment type="caution">
    <text evidence="1">The sequence shown here is derived from an EMBL/GenBank/DDBJ whole genome shotgun (WGS) entry which is preliminary data.</text>
</comment>
<keyword evidence="2" id="KW-1185">Reference proteome</keyword>
<dbReference type="AlphaFoldDB" id="A0AAV5B260"/>